<dbReference type="CDD" id="cd01009">
    <property type="entry name" value="PBP2_YfhD_N"/>
    <property type="match status" value="1"/>
</dbReference>
<dbReference type="Pfam" id="PF01464">
    <property type="entry name" value="SLT"/>
    <property type="match status" value="1"/>
</dbReference>
<dbReference type="InterPro" id="IPR008258">
    <property type="entry name" value="Transglycosylase_SLT_dom_1"/>
</dbReference>
<accession>A0ABU8WY32</accession>
<name>A0ABU8WY32_9BURK</name>
<protein>
    <submittedName>
        <fullName evidence="6">Transglycosylase SLT domain-containing protein</fullName>
    </submittedName>
</protein>
<keyword evidence="3" id="KW-0998">Cell outer membrane</keyword>
<comment type="similarity">
    <text evidence="2">Belongs to the transglycosylase Slt family.</text>
</comment>
<dbReference type="PANTHER" id="PTHR37423">
    <property type="entry name" value="SOLUBLE LYTIC MUREIN TRANSGLYCOSYLASE-RELATED"/>
    <property type="match status" value="1"/>
</dbReference>
<dbReference type="Gene3D" id="1.10.530.10">
    <property type="match status" value="1"/>
</dbReference>
<evidence type="ECO:0000256" key="4">
    <source>
        <dbReference type="SAM" id="SignalP"/>
    </source>
</evidence>
<evidence type="ECO:0000259" key="5">
    <source>
        <dbReference type="SMART" id="SM00062"/>
    </source>
</evidence>
<dbReference type="EMBL" id="JBBKZT010000041">
    <property type="protein sequence ID" value="MEJ8852447.1"/>
    <property type="molecule type" value="Genomic_DNA"/>
</dbReference>
<keyword evidence="4" id="KW-0732">Signal</keyword>
<dbReference type="PANTHER" id="PTHR37423:SF2">
    <property type="entry name" value="MEMBRANE-BOUND LYTIC MUREIN TRANSGLYCOSYLASE C"/>
    <property type="match status" value="1"/>
</dbReference>
<dbReference type="SUPFAM" id="SSF53955">
    <property type="entry name" value="Lysozyme-like"/>
    <property type="match status" value="1"/>
</dbReference>
<keyword evidence="7" id="KW-1185">Reference proteome</keyword>
<feature type="chain" id="PRO_5045727292" evidence="4">
    <location>
        <begin position="37"/>
        <end position="508"/>
    </location>
</feature>
<dbReference type="InterPro" id="IPR001638">
    <property type="entry name" value="Solute-binding_3/MltF_N"/>
</dbReference>
<comment type="caution">
    <text evidence="6">The sequence shown here is derived from an EMBL/GenBank/DDBJ whole genome shotgun (WGS) entry which is preliminary data.</text>
</comment>
<dbReference type="Gene3D" id="3.40.190.10">
    <property type="entry name" value="Periplasmic binding protein-like II"/>
    <property type="match status" value="2"/>
</dbReference>
<proteinExistence type="inferred from homology"/>
<keyword evidence="3" id="KW-0472">Membrane</keyword>
<gene>
    <name evidence="6" type="ORF">WKW82_37905</name>
</gene>
<dbReference type="CDD" id="cd13403">
    <property type="entry name" value="MLTF-like"/>
    <property type="match status" value="1"/>
</dbReference>
<evidence type="ECO:0000313" key="7">
    <source>
        <dbReference type="Proteomes" id="UP001385892"/>
    </source>
</evidence>
<feature type="domain" description="Solute-binding protein family 3/N-terminal" evidence="5">
    <location>
        <begin position="74"/>
        <end position="318"/>
    </location>
</feature>
<reference evidence="6 7" key="1">
    <citation type="submission" date="2024-03" db="EMBL/GenBank/DDBJ databases">
        <title>Novel species of the genus Variovorax.</title>
        <authorList>
            <person name="Liu Q."/>
            <person name="Xin Y.-H."/>
        </authorList>
    </citation>
    <scope>NUCLEOTIDE SEQUENCE [LARGE SCALE GENOMIC DNA]</scope>
    <source>
        <strain evidence="6 7">KACC 18900</strain>
    </source>
</reference>
<evidence type="ECO:0000313" key="6">
    <source>
        <dbReference type="EMBL" id="MEJ8852447.1"/>
    </source>
</evidence>
<dbReference type="SUPFAM" id="SSF53850">
    <property type="entry name" value="Periplasmic binding protein-like II"/>
    <property type="match status" value="1"/>
</dbReference>
<sequence>MARCQAAEGSRRLPMLHAARLAAGLMLMAVCGGSLAAASASKASAASPPAAPRQLNVASKAWTGDFDAMLARRLIRVDVPLSRSLYFVDRGRERGLSAELVRDFERWVNKTYAKQLVKRPLTVYIIPTTRDMLLSNLSAGLGDIALGNLSVTDERRQFVDFVEPDPNWTNVEILVTGSTGPTVASLDDLSGRDVHVRESSSYHASMVALNERLRAAGKAPAKLLLVPDALEDEDMLEMANAGLIGAMVVDSWKARMWAEPLSKLEVHWEIVLREATPVGWAIRKNSPQLEEVLNRFYTEWAKKSGVISYRMNRYLKNIKAMHNASASADQQRFDHTIALFEKYGHMYGFDPLMLAAQGYQESTLDQNRKSHVGAIGVMQIMPATGKGMQVGDIRQIEPNIHAGAKYMDQLMTRYFNDANFNEGNRTLFAFASYNAGPGNIAKMRAEAVKRGLDPDKWFNHVESVTAEKIGIETTTYVRNIYKYYVSYKLSVEAQRQRDTLKQMAPAKK</sequence>
<evidence type="ECO:0000256" key="3">
    <source>
        <dbReference type="ARBA" id="ARBA00023237"/>
    </source>
</evidence>
<evidence type="ECO:0000256" key="1">
    <source>
        <dbReference type="ARBA" id="ARBA00004339"/>
    </source>
</evidence>
<dbReference type="RefSeq" id="WP_340348394.1">
    <property type="nucleotide sequence ID" value="NZ_JBBKZT010000041.1"/>
</dbReference>
<dbReference type="Proteomes" id="UP001385892">
    <property type="component" value="Unassembled WGS sequence"/>
</dbReference>
<comment type="subcellular location">
    <subcellularLocation>
        <location evidence="1">Cell outer membrane</location>
        <topology evidence="1">Peripheral membrane protein</topology>
    </subcellularLocation>
</comment>
<organism evidence="6 7">
    <name type="scientific">Variovorax rhizosphaerae</name>
    <dbReference type="NCBI Taxonomy" id="1836200"/>
    <lineage>
        <taxon>Bacteria</taxon>
        <taxon>Pseudomonadati</taxon>
        <taxon>Pseudomonadota</taxon>
        <taxon>Betaproteobacteria</taxon>
        <taxon>Burkholderiales</taxon>
        <taxon>Comamonadaceae</taxon>
        <taxon>Variovorax</taxon>
    </lineage>
</organism>
<dbReference type="SMART" id="SM00062">
    <property type="entry name" value="PBPb"/>
    <property type="match status" value="1"/>
</dbReference>
<evidence type="ECO:0000256" key="2">
    <source>
        <dbReference type="ARBA" id="ARBA00007734"/>
    </source>
</evidence>
<feature type="signal peptide" evidence="4">
    <location>
        <begin position="1"/>
        <end position="36"/>
    </location>
</feature>
<dbReference type="InterPro" id="IPR023346">
    <property type="entry name" value="Lysozyme-like_dom_sf"/>
</dbReference>
<dbReference type="Pfam" id="PF00497">
    <property type="entry name" value="SBP_bac_3"/>
    <property type="match status" value="1"/>
</dbReference>